<keyword evidence="5 7" id="KW-0472">Membrane</keyword>
<keyword evidence="6" id="KW-0175">Coiled coil</keyword>
<name>A0A6B3NA01_9CYAN</name>
<comment type="caution">
    <text evidence="9">The sequence shown here is derived from an EMBL/GenBank/DDBJ whole genome shotgun (WGS) entry which is preliminary data.</text>
</comment>
<comment type="subcellular location">
    <subcellularLocation>
        <location evidence="1">Membrane</location>
        <topology evidence="1">Single-pass membrane protein</topology>
    </subcellularLocation>
</comment>
<feature type="domain" description="AprE-like beta-barrel" evidence="8">
    <location>
        <begin position="322"/>
        <end position="412"/>
    </location>
</feature>
<dbReference type="InterPro" id="IPR050739">
    <property type="entry name" value="MFP"/>
</dbReference>
<reference evidence="9" key="1">
    <citation type="submission" date="2019-11" db="EMBL/GenBank/DDBJ databases">
        <title>Genomic insights into an expanded diversity of filamentous marine cyanobacteria reveals the extraordinary biosynthetic potential of Moorea and Okeania.</title>
        <authorList>
            <person name="Ferreira Leao T."/>
            <person name="Wang M."/>
            <person name="Moss N."/>
            <person name="Da Silva R."/>
            <person name="Sanders J."/>
            <person name="Nurk S."/>
            <person name="Gurevich A."/>
            <person name="Humphrey G."/>
            <person name="Reher R."/>
            <person name="Zhu Q."/>
            <person name="Belda-Ferre P."/>
            <person name="Glukhov E."/>
            <person name="Rex R."/>
            <person name="Dorrestein P.C."/>
            <person name="Knight R."/>
            <person name="Pevzner P."/>
            <person name="Gerwick W.H."/>
            <person name="Gerwick L."/>
        </authorList>
    </citation>
    <scope>NUCLEOTIDE SEQUENCE</scope>
    <source>
        <strain evidence="9">SIO1C4</strain>
    </source>
</reference>
<dbReference type="Gene3D" id="2.40.30.170">
    <property type="match status" value="1"/>
</dbReference>
<evidence type="ECO:0000256" key="5">
    <source>
        <dbReference type="ARBA" id="ARBA00023136"/>
    </source>
</evidence>
<dbReference type="PRINTS" id="PR01490">
    <property type="entry name" value="RTXTOXIND"/>
</dbReference>
<keyword evidence="4 7" id="KW-1133">Transmembrane helix</keyword>
<dbReference type="InterPro" id="IPR058982">
    <property type="entry name" value="Beta-barrel_AprE"/>
</dbReference>
<evidence type="ECO:0000256" key="1">
    <source>
        <dbReference type="ARBA" id="ARBA00004167"/>
    </source>
</evidence>
<feature type="coiled-coil region" evidence="6">
    <location>
        <begin position="246"/>
        <end position="280"/>
    </location>
</feature>
<dbReference type="Pfam" id="PF26002">
    <property type="entry name" value="Beta-barrel_AprE"/>
    <property type="match status" value="1"/>
</dbReference>
<evidence type="ECO:0000256" key="3">
    <source>
        <dbReference type="ARBA" id="ARBA00022692"/>
    </source>
</evidence>
<organism evidence="9">
    <name type="scientific">Symploca sp. SIO1C4</name>
    <dbReference type="NCBI Taxonomy" id="2607765"/>
    <lineage>
        <taxon>Bacteria</taxon>
        <taxon>Bacillati</taxon>
        <taxon>Cyanobacteriota</taxon>
        <taxon>Cyanophyceae</taxon>
        <taxon>Coleofasciculales</taxon>
        <taxon>Coleofasciculaceae</taxon>
        <taxon>Symploca</taxon>
    </lineage>
</organism>
<gene>
    <name evidence="9" type="ORF">F6J89_04500</name>
</gene>
<dbReference type="AlphaFoldDB" id="A0A6B3NA01"/>
<comment type="similarity">
    <text evidence="2">Belongs to the membrane fusion protein (MFP) (TC 8.A.1) family.</text>
</comment>
<dbReference type="PANTHER" id="PTHR30386">
    <property type="entry name" value="MEMBRANE FUSION SUBUNIT OF EMRAB-TOLC MULTIDRUG EFFLUX PUMP"/>
    <property type="match status" value="1"/>
</dbReference>
<proteinExistence type="inferred from homology"/>
<evidence type="ECO:0000313" key="9">
    <source>
        <dbReference type="EMBL" id="NER26894.1"/>
    </source>
</evidence>
<dbReference type="EMBL" id="JAAHFQ010000056">
    <property type="protein sequence ID" value="NER26894.1"/>
    <property type="molecule type" value="Genomic_DNA"/>
</dbReference>
<evidence type="ECO:0000259" key="8">
    <source>
        <dbReference type="Pfam" id="PF26002"/>
    </source>
</evidence>
<protein>
    <submittedName>
        <fullName evidence="9">HlyD family efflux transporter periplasmic adaptor subunit</fullName>
    </submittedName>
</protein>
<dbReference type="Gene3D" id="2.40.50.100">
    <property type="match status" value="1"/>
</dbReference>
<dbReference type="SUPFAM" id="SSF111369">
    <property type="entry name" value="HlyD-like secretion proteins"/>
    <property type="match status" value="1"/>
</dbReference>
<evidence type="ECO:0000256" key="4">
    <source>
        <dbReference type="ARBA" id="ARBA00022989"/>
    </source>
</evidence>
<dbReference type="GO" id="GO:0016020">
    <property type="term" value="C:membrane"/>
    <property type="evidence" value="ECO:0007669"/>
    <property type="project" value="UniProtKB-SubCell"/>
</dbReference>
<dbReference type="PANTHER" id="PTHR30386:SF26">
    <property type="entry name" value="TRANSPORT PROTEIN COMB"/>
    <property type="match status" value="1"/>
</dbReference>
<sequence>MVSDANPEFLQPAEPEEFLPPIGQWATLGGLVLLVGFSAAIILASVLKYKVTVKAPATVRPAGELRIVQATREGTVKSIAVKENQLVKQGDAIAYIDDSRLQTKKNQLQTNIRQNQRQLAQIDAQIRTVDEQVAAEGNRIRRTIASAQAELISIQRDYQDKQITTQAQVKEAEAALELASEELTRYQKLANTGAIAQLQIKEREAALKTATARLQRVKTALNPSAAPITAAKEQIAREQAAGEAALATLRREREMLTQRSIEVQNQIERDRQELQQIETELTQTIIAAPTDGTIFQLNLRNQGQFLRPTDTVAQIAPNHNFLVIKSLVQTQERDKIAVGEEVEMRVEACPYPNFGTLKGTVTEISADAITPVTASNGAAAYEVTIEPASLSLKFGEHECTLQPGMEGRADILAREETILTFILRQARLLTDF</sequence>
<feature type="coiled-coil region" evidence="6">
    <location>
        <begin position="105"/>
        <end position="132"/>
    </location>
</feature>
<dbReference type="Gene3D" id="1.10.287.470">
    <property type="entry name" value="Helix hairpin bin"/>
    <property type="match status" value="1"/>
</dbReference>
<evidence type="ECO:0000256" key="2">
    <source>
        <dbReference type="ARBA" id="ARBA00009477"/>
    </source>
</evidence>
<keyword evidence="3 7" id="KW-0812">Transmembrane</keyword>
<evidence type="ECO:0000256" key="6">
    <source>
        <dbReference type="SAM" id="Coils"/>
    </source>
</evidence>
<evidence type="ECO:0000256" key="7">
    <source>
        <dbReference type="SAM" id="Phobius"/>
    </source>
</evidence>
<feature type="transmembrane region" description="Helical" evidence="7">
    <location>
        <begin position="25"/>
        <end position="47"/>
    </location>
</feature>
<accession>A0A6B3NA01</accession>